<accession>A0A936YME0</accession>
<protein>
    <recommendedName>
        <fullName evidence="1">Polysaccharide pyruvyl transferase domain-containing protein</fullName>
    </recommendedName>
</protein>
<keyword evidence="3" id="KW-1185">Reference proteome</keyword>
<organism evidence="2 3">
    <name type="scientific">Rhizobium setariae</name>
    <dbReference type="NCBI Taxonomy" id="2801340"/>
    <lineage>
        <taxon>Bacteria</taxon>
        <taxon>Pseudomonadati</taxon>
        <taxon>Pseudomonadota</taxon>
        <taxon>Alphaproteobacteria</taxon>
        <taxon>Hyphomicrobiales</taxon>
        <taxon>Rhizobiaceae</taxon>
        <taxon>Rhizobium/Agrobacterium group</taxon>
        <taxon>Rhizobium</taxon>
    </lineage>
</organism>
<dbReference type="RefSeq" id="WP_201659027.1">
    <property type="nucleotide sequence ID" value="NZ_JAEQNC010000007.1"/>
</dbReference>
<sequence length="281" mass="31828">MEHIFRTIRSLEWNVLASFFGNTFMFEKSAPELDENILRQADVIVINGEGTIHHDSPMAVFLLDTIERFKDKKICLVNTVWQDISPAYAEKLKHIDLVVARDHRSYRSIASIYSGRLHIVPDFSYLNVPFHAPMADQGVLFGGFYWGQHASSSGLQPAQLALKQMDRTNNIDITKENWHVAVNRLRSARLLVTGKHHDVMAACVARCPFLFCPIPTHKISALGEFAGVELAPIDMSLSEQQYLEMFEETARNRDQFDALFDGMSSAARQFSLEKALLSVLD</sequence>
<comment type="caution">
    <text evidence="2">The sequence shown here is derived from an EMBL/GenBank/DDBJ whole genome shotgun (WGS) entry which is preliminary data.</text>
</comment>
<evidence type="ECO:0000313" key="2">
    <source>
        <dbReference type="EMBL" id="MBL0373105.1"/>
    </source>
</evidence>
<dbReference type="AlphaFoldDB" id="A0A936YME0"/>
<gene>
    <name evidence="2" type="ORF">JJB09_13805</name>
</gene>
<dbReference type="Pfam" id="PF04230">
    <property type="entry name" value="PS_pyruv_trans"/>
    <property type="match status" value="1"/>
</dbReference>
<evidence type="ECO:0000259" key="1">
    <source>
        <dbReference type="Pfam" id="PF04230"/>
    </source>
</evidence>
<name>A0A936YME0_9HYPH</name>
<dbReference type="Proteomes" id="UP000633219">
    <property type="component" value="Unassembled WGS sequence"/>
</dbReference>
<proteinExistence type="predicted"/>
<evidence type="ECO:0000313" key="3">
    <source>
        <dbReference type="Proteomes" id="UP000633219"/>
    </source>
</evidence>
<dbReference type="InterPro" id="IPR007345">
    <property type="entry name" value="Polysacch_pyruvyl_Trfase"/>
</dbReference>
<feature type="domain" description="Polysaccharide pyruvyl transferase" evidence="1">
    <location>
        <begin position="27"/>
        <end position="211"/>
    </location>
</feature>
<reference evidence="2" key="1">
    <citation type="submission" date="2021-01" db="EMBL/GenBank/DDBJ databases">
        <title>Rhizobium sp. strain KVB221 16S ribosomal RNA gene Genome sequencing and assembly.</title>
        <authorList>
            <person name="Kang M."/>
        </authorList>
    </citation>
    <scope>NUCLEOTIDE SEQUENCE</scope>
    <source>
        <strain evidence="2">KVB221</strain>
    </source>
</reference>
<dbReference type="EMBL" id="JAEQNC010000007">
    <property type="protein sequence ID" value="MBL0373105.1"/>
    <property type="molecule type" value="Genomic_DNA"/>
</dbReference>